<proteinExistence type="predicted"/>
<sequence precursor="true">MMLRSAVFAFALLATPVAALANQCPALMSEIDAALQTAQLSEADRAKVMELRAKGEQEHQAGDHAASEASLGEAKAILGI</sequence>
<dbReference type="HOGENOM" id="CLU_171663_0_0_5"/>
<gene>
    <name evidence="3" type="ordered locus">Meso_3463</name>
</gene>
<evidence type="ECO:0000256" key="1">
    <source>
        <dbReference type="SAM" id="MobiDB-lite"/>
    </source>
</evidence>
<reference evidence="3" key="1">
    <citation type="submission" date="2006-06" db="EMBL/GenBank/DDBJ databases">
        <title>Complete sequence of chromosome of Chelativorans sp. BNC1.</title>
        <authorList>
            <consortium name="US DOE Joint Genome Institute"/>
            <person name="Copeland A."/>
            <person name="Lucas S."/>
            <person name="Lapidus A."/>
            <person name="Barry K."/>
            <person name="Detter J.C."/>
            <person name="Glavina del Rio T."/>
            <person name="Hammon N."/>
            <person name="Israni S."/>
            <person name="Dalin E."/>
            <person name="Tice H."/>
            <person name="Pitluck S."/>
            <person name="Chertkov O."/>
            <person name="Brettin T."/>
            <person name="Bruce D."/>
            <person name="Han C."/>
            <person name="Tapia R."/>
            <person name="Gilna P."/>
            <person name="Schmutz J."/>
            <person name="Larimer F."/>
            <person name="Land M."/>
            <person name="Hauser L."/>
            <person name="Kyrpides N."/>
            <person name="Mikhailova N."/>
            <person name="Richardson P."/>
        </authorList>
    </citation>
    <scope>NUCLEOTIDE SEQUENCE</scope>
    <source>
        <strain evidence="3">BNC1</strain>
    </source>
</reference>
<dbReference type="OrthoDB" id="8480939at2"/>
<feature type="compositionally biased region" description="Basic and acidic residues" evidence="1">
    <location>
        <begin position="54"/>
        <end position="66"/>
    </location>
</feature>
<evidence type="ECO:0000313" key="3">
    <source>
        <dbReference type="EMBL" id="ABG64834.1"/>
    </source>
</evidence>
<dbReference type="eggNOG" id="ENOG50315YQ">
    <property type="taxonomic scope" value="Bacteria"/>
</dbReference>
<evidence type="ECO:0000256" key="2">
    <source>
        <dbReference type="SAM" id="SignalP"/>
    </source>
</evidence>
<organism evidence="3">
    <name type="scientific">Chelativorans sp. (strain BNC1)</name>
    <dbReference type="NCBI Taxonomy" id="266779"/>
    <lineage>
        <taxon>Bacteria</taxon>
        <taxon>Pseudomonadati</taxon>
        <taxon>Pseudomonadota</taxon>
        <taxon>Alphaproteobacteria</taxon>
        <taxon>Hyphomicrobiales</taxon>
        <taxon>Phyllobacteriaceae</taxon>
        <taxon>Chelativorans</taxon>
    </lineage>
</organism>
<name>Q11CP1_CHESB</name>
<dbReference type="EMBL" id="CP000390">
    <property type="protein sequence ID" value="ABG64834.1"/>
    <property type="molecule type" value="Genomic_DNA"/>
</dbReference>
<protein>
    <submittedName>
        <fullName evidence="3">Conserved hypothetical signal peptide protein</fullName>
    </submittedName>
</protein>
<dbReference type="KEGG" id="mes:Meso_3463"/>
<feature type="chain" id="PRO_5004179995" evidence="2">
    <location>
        <begin position="22"/>
        <end position="80"/>
    </location>
</feature>
<feature type="region of interest" description="Disordered" evidence="1">
    <location>
        <begin position="54"/>
        <end position="80"/>
    </location>
</feature>
<accession>Q11CP1</accession>
<dbReference type="AlphaFoldDB" id="Q11CP1"/>
<keyword evidence="2" id="KW-0732">Signal</keyword>
<feature type="signal peptide" evidence="2">
    <location>
        <begin position="1"/>
        <end position="21"/>
    </location>
</feature>